<dbReference type="EMBL" id="JAYWIO010000008">
    <property type="protein sequence ID" value="KAK7243581.1"/>
    <property type="molecule type" value="Genomic_DNA"/>
</dbReference>
<dbReference type="InterPro" id="IPR017451">
    <property type="entry name" value="F-box-assoc_interact_dom"/>
</dbReference>
<proteinExistence type="predicted"/>
<dbReference type="CDD" id="cd22157">
    <property type="entry name" value="F-box_AtFBW1-like"/>
    <property type="match status" value="1"/>
</dbReference>
<keyword evidence="3" id="KW-1185">Reference proteome</keyword>
<accession>A0AAN9E127</accession>
<dbReference type="SMART" id="SM00256">
    <property type="entry name" value="FBOX"/>
    <property type="match status" value="1"/>
</dbReference>
<dbReference type="PANTHER" id="PTHR31672:SF13">
    <property type="entry name" value="F-BOX PROTEIN CPR30-LIKE"/>
    <property type="match status" value="1"/>
</dbReference>
<gene>
    <name evidence="2" type="ORF">RIF29_38386</name>
</gene>
<dbReference type="InterPro" id="IPR013187">
    <property type="entry name" value="F-box-assoc_dom_typ3"/>
</dbReference>
<dbReference type="Proteomes" id="UP001372338">
    <property type="component" value="Unassembled WGS sequence"/>
</dbReference>
<dbReference type="SUPFAM" id="SSF81383">
    <property type="entry name" value="F-box domain"/>
    <property type="match status" value="1"/>
</dbReference>
<dbReference type="InterPro" id="IPR001810">
    <property type="entry name" value="F-box_dom"/>
</dbReference>
<protein>
    <recommendedName>
        <fullName evidence="1">F-box domain-containing protein</fullName>
    </recommendedName>
</protein>
<dbReference type="InterPro" id="IPR036047">
    <property type="entry name" value="F-box-like_dom_sf"/>
</dbReference>
<dbReference type="NCBIfam" id="TIGR01640">
    <property type="entry name" value="F_box_assoc_1"/>
    <property type="match status" value="1"/>
</dbReference>
<dbReference type="Pfam" id="PF00646">
    <property type="entry name" value="F-box"/>
    <property type="match status" value="1"/>
</dbReference>
<dbReference type="PROSITE" id="PS50181">
    <property type="entry name" value="FBOX"/>
    <property type="match status" value="1"/>
</dbReference>
<comment type="caution">
    <text evidence="2">The sequence shown here is derived from an EMBL/GenBank/DDBJ whole genome shotgun (WGS) entry which is preliminary data.</text>
</comment>
<feature type="domain" description="F-box" evidence="1">
    <location>
        <begin position="6"/>
        <end position="53"/>
    </location>
</feature>
<dbReference type="Pfam" id="PF08268">
    <property type="entry name" value="FBA_3"/>
    <property type="match status" value="1"/>
</dbReference>
<organism evidence="2 3">
    <name type="scientific">Crotalaria pallida</name>
    <name type="common">Smooth rattlebox</name>
    <name type="synonym">Crotalaria striata</name>
    <dbReference type="NCBI Taxonomy" id="3830"/>
    <lineage>
        <taxon>Eukaryota</taxon>
        <taxon>Viridiplantae</taxon>
        <taxon>Streptophyta</taxon>
        <taxon>Embryophyta</taxon>
        <taxon>Tracheophyta</taxon>
        <taxon>Spermatophyta</taxon>
        <taxon>Magnoliopsida</taxon>
        <taxon>eudicotyledons</taxon>
        <taxon>Gunneridae</taxon>
        <taxon>Pentapetalae</taxon>
        <taxon>rosids</taxon>
        <taxon>fabids</taxon>
        <taxon>Fabales</taxon>
        <taxon>Fabaceae</taxon>
        <taxon>Papilionoideae</taxon>
        <taxon>50 kb inversion clade</taxon>
        <taxon>genistoids sensu lato</taxon>
        <taxon>core genistoids</taxon>
        <taxon>Crotalarieae</taxon>
        <taxon>Crotalaria</taxon>
    </lineage>
</organism>
<dbReference type="AlphaFoldDB" id="A0AAN9E127"/>
<dbReference type="InterPro" id="IPR050796">
    <property type="entry name" value="SCF_F-box_component"/>
</dbReference>
<evidence type="ECO:0000313" key="3">
    <source>
        <dbReference type="Proteomes" id="UP001372338"/>
    </source>
</evidence>
<sequence>MEKKIRVEIGNIPEELIIQILMRLPVKSLFRFKCVSKLYLSLITDPNFALSHLKLSPARLLYLPRNAYASQTLSIDLEEDASLPHAPLNPSFLTPNSFCDIKGSCRGFLLLRHSIKHLYLWNPSTNVHKPIPSLLRHERETDFYVFGRPIFYGFCYDPLKDDYLVVVAYFHVRSYFSLRANAWCQIDEEDAHVMSGGSRTGTLFNDIIHWLALRDDVGVRVILSFDPIQRSFSEVVPLPADFNQDHRACNLCVLGGFLGLYVAENNATRIWIMKEYKEQSSWTMSTVVAFDNLPTKSLSPICTTKSGDIVGKDCDTGLVRFNVEGKLLEHVSYSNDPHGCNAATYRESLFSLPC</sequence>
<name>A0AAN9E127_CROPI</name>
<dbReference type="PANTHER" id="PTHR31672">
    <property type="entry name" value="BNACNNG10540D PROTEIN"/>
    <property type="match status" value="1"/>
</dbReference>
<reference evidence="2 3" key="1">
    <citation type="submission" date="2024-01" db="EMBL/GenBank/DDBJ databases">
        <title>The genomes of 5 underutilized Papilionoideae crops provide insights into root nodulation and disease resistanc.</title>
        <authorList>
            <person name="Yuan L."/>
        </authorList>
    </citation>
    <scope>NUCLEOTIDE SEQUENCE [LARGE SCALE GENOMIC DNA]</scope>
    <source>
        <strain evidence="2">ZHUSHIDOU_FW_LH</strain>
        <tissue evidence="2">Leaf</tissue>
    </source>
</reference>
<evidence type="ECO:0000259" key="1">
    <source>
        <dbReference type="PROSITE" id="PS50181"/>
    </source>
</evidence>
<evidence type="ECO:0000313" key="2">
    <source>
        <dbReference type="EMBL" id="KAK7243581.1"/>
    </source>
</evidence>
<dbReference type="Gene3D" id="1.20.1280.50">
    <property type="match status" value="1"/>
</dbReference>